<keyword evidence="5" id="KW-0145">Chemotaxis</keyword>
<evidence type="ECO:0000259" key="15">
    <source>
        <dbReference type="Pfam" id="PF20560"/>
    </source>
</evidence>
<dbReference type="Proteomes" id="UP000242205">
    <property type="component" value="Chromosome"/>
</dbReference>
<keyword evidence="6" id="KW-0997">Cell inner membrane</keyword>
<dbReference type="AlphaFoldDB" id="A0A2I6S555"/>
<dbReference type="KEGG" id="atw:C0099_05240"/>
<dbReference type="RefSeq" id="WP_102246462.1">
    <property type="nucleotide sequence ID" value="NZ_CP025682.1"/>
</dbReference>
<evidence type="ECO:0000256" key="2">
    <source>
        <dbReference type="ARBA" id="ARBA00008038"/>
    </source>
</evidence>
<comment type="subcellular location">
    <subcellularLocation>
        <location evidence="1">Cell inner membrane</location>
        <topology evidence="1">Multi-pass membrane protein</topology>
    </subcellularLocation>
</comment>
<evidence type="ECO:0000259" key="14">
    <source>
        <dbReference type="Pfam" id="PF01618"/>
    </source>
</evidence>
<keyword evidence="4" id="KW-1003">Cell membrane</keyword>
<dbReference type="EMBL" id="CP025682">
    <property type="protein sequence ID" value="AUN94392.1"/>
    <property type="molecule type" value="Genomic_DNA"/>
</dbReference>
<keyword evidence="10 13" id="KW-1133">Transmembrane helix</keyword>
<dbReference type="InterPro" id="IPR047055">
    <property type="entry name" value="MotA-like"/>
</dbReference>
<protein>
    <submittedName>
        <fullName evidence="16">Flagellar motor stator protein MotA</fullName>
    </submittedName>
</protein>
<evidence type="ECO:0000256" key="11">
    <source>
        <dbReference type="ARBA" id="ARBA00023065"/>
    </source>
</evidence>
<evidence type="ECO:0000256" key="7">
    <source>
        <dbReference type="ARBA" id="ARBA00022692"/>
    </source>
</evidence>
<dbReference type="PANTHER" id="PTHR30433:SF4">
    <property type="entry name" value="MOTILITY PROTEIN A"/>
    <property type="match status" value="1"/>
</dbReference>
<dbReference type="InterPro" id="IPR046786">
    <property type="entry name" value="MotA_N"/>
</dbReference>
<evidence type="ECO:0000256" key="3">
    <source>
        <dbReference type="ARBA" id="ARBA00022448"/>
    </source>
</evidence>
<dbReference type="InterPro" id="IPR002898">
    <property type="entry name" value="MotA_ExbB_proton_chnl"/>
</dbReference>
<dbReference type="GO" id="GO:0006935">
    <property type="term" value="P:chemotaxis"/>
    <property type="evidence" value="ECO:0007669"/>
    <property type="project" value="UniProtKB-KW"/>
</dbReference>
<feature type="transmembrane region" description="Helical" evidence="13">
    <location>
        <begin position="200"/>
        <end position="219"/>
    </location>
</feature>
<keyword evidence="16" id="KW-0966">Cell projection</keyword>
<dbReference type="Pfam" id="PF01618">
    <property type="entry name" value="MotA_ExbB"/>
    <property type="match status" value="1"/>
</dbReference>
<sequence length="286" mass="30634">MLLIVGYIVVLLASIGTYAMHGSLLALWVPLEYLAIFGLMVGSFVGGNSPRAMKATLGALPSVLKGERYNKALYMNLLGLMYEVLAKVRKEGLMAIEADVENPESSALFGKYPDVMADHHAVEFLTDYLRMMVGGNLNAFEIEALMDAEIETHHHEAKAPADIVAKIADGLPAFGIVVAVMGVVNVMGSVGEPPAVLGKMLAGALVGTFLGILLSYGFVQPIASQLEQRAEAGAKVFQCIKVVLLASMNGYAPQVAVEFGRKVLHSADRPGFLELEEDIKNRKKSG</sequence>
<gene>
    <name evidence="16" type="primary">motA</name>
    <name evidence="16" type="ORF">C0099_05240</name>
</gene>
<evidence type="ECO:0000256" key="5">
    <source>
        <dbReference type="ARBA" id="ARBA00022500"/>
    </source>
</evidence>
<proteinExistence type="inferred from homology"/>
<accession>A0A2I6S555</accession>
<reference evidence="16 17" key="1">
    <citation type="submission" date="2018-01" db="EMBL/GenBank/DDBJ databases">
        <authorList>
            <person name="Fu G.-Y."/>
        </authorList>
    </citation>
    <scope>NUCLEOTIDE SEQUENCE [LARGE SCALE GENOMIC DNA]</scope>
    <source>
        <strain evidence="16 17">SY39</strain>
    </source>
</reference>
<dbReference type="GO" id="GO:0071978">
    <property type="term" value="P:bacterial-type flagellum-dependent swarming motility"/>
    <property type="evidence" value="ECO:0007669"/>
    <property type="project" value="InterPro"/>
</dbReference>
<feature type="transmembrane region" description="Helical" evidence="13">
    <location>
        <begin position="167"/>
        <end position="188"/>
    </location>
</feature>
<keyword evidence="3" id="KW-0813">Transport</keyword>
<keyword evidence="12 13" id="KW-0472">Membrane</keyword>
<keyword evidence="16" id="KW-0282">Flagellum</keyword>
<dbReference type="PROSITE" id="PS01307">
    <property type="entry name" value="MOTA"/>
    <property type="match status" value="1"/>
</dbReference>
<evidence type="ECO:0000256" key="4">
    <source>
        <dbReference type="ARBA" id="ARBA00022475"/>
    </source>
</evidence>
<keyword evidence="11" id="KW-0406">Ion transport</keyword>
<organism evidence="16 17">
    <name type="scientific">Pseudazoarcus pumilus</name>
    <dbReference type="NCBI Taxonomy" id="2067960"/>
    <lineage>
        <taxon>Bacteria</taxon>
        <taxon>Pseudomonadati</taxon>
        <taxon>Pseudomonadota</taxon>
        <taxon>Betaproteobacteria</taxon>
        <taxon>Rhodocyclales</taxon>
        <taxon>Zoogloeaceae</taxon>
        <taxon>Pseudazoarcus</taxon>
    </lineage>
</organism>
<evidence type="ECO:0000256" key="1">
    <source>
        <dbReference type="ARBA" id="ARBA00004429"/>
    </source>
</evidence>
<keyword evidence="17" id="KW-1185">Reference proteome</keyword>
<evidence type="ECO:0000256" key="9">
    <source>
        <dbReference type="ARBA" id="ARBA00022781"/>
    </source>
</evidence>
<dbReference type="OrthoDB" id="9782603at2"/>
<dbReference type="Pfam" id="PF20560">
    <property type="entry name" value="MotA_N"/>
    <property type="match status" value="1"/>
</dbReference>
<evidence type="ECO:0000256" key="6">
    <source>
        <dbReference type="ARBA" id="ARBA00022519"/>
    </source>
</evidence>
<dbReference type="InterPro" id="IPR022522">
    <property type="entry name" value="Flagellar_motor_stator_MotA"/>
</dbReference>
<evidence type="ECO:0000256" key="10">
    <source>
        <dbReference type="ARBA" id="ARBA00022989"/>
    </source>
</evidence>
<evidence type="ECO:0000256" key="12">
    <source>
        <dbReference type="ARBA" id="ARBA00023136"/>
    </source>
</evidence>
<evidence type="ECO:0000256" key="13">
    <source>
        <dbReference type="SAM" id="Phobius"/>
    </source>
</evidence>
<dbReference type="GO" id="GO:1902600">
    <property type="term" value="P:proton transmembrane transport"/>
    <property type="evidence" value="ECO:0007669"/>
    <property type="project" value="UniProtKB-KW"/>
</dbReference>
<keyword evidence="16" id="KW-0969">Cilium</keyword>
<keyword evidence="8" id="KW-0283">Flagellar rotation</keyword>
<dbReference type="InterPro" id="IPR000540">
    <property type="entry name" value="Flag_MotA_CS"/>
</dbReference>
<name>A0A2I6S555_9RHOO</name>
<feature type="domain" description="MotA/TolQ/ExbB proton channel" evidence="14">
    <location>
        <begin position="124"/>
        <end position="232"/>
    </location>
</feature>
<feature type="domain" description="Motility protein A N-terminal" evidence="15">
    <location>
        <begin position="4"/>
        <end position="92"/>
    </location>
</feature>
<dbReference type="GO" id="GO:0005886">
    <property type="term" value="C:plasma membrane"/>
    <property type="evidence" value="ECO:0007669"/>
    <property type="project" value="UniProtKB-SubCell"/>
</dbReference>
<keyword evidence="9" id="KW-0375">Hydrogen ion transport</keyword>
<dbReference type="NCBIfam" id="TIGR03818">
    <property type="entry name" value="MotA1"/>
    <property type="match status" value="1"/>
</dbReference>
<comment type="similarity">
    <text evidence="2">Belongs to the MotA family.</text>
</comment>
<dbReference type="PANTHER" id="PTHR30433">
    <property type="entry name" value="CHEMOTAXIS PROTEIN MOTA"/>
    <property type="match status" value="1"/>
</dbReference>
<evidence type="ECO:0000313" key="16">
    <source>
        <dbReference type="EMBL" id="AUN94392.1"/>
    </source>
</evidence>
<evidence type="ECO:0000256" key="8">
    <source>
        <dbReference type="ARBA" id="ARBA00022779"/>
    </source>
</evidence>
<feature type="transmembrane region" description="Helical" evidence="13">
    <location>
        <begin position="26"/>
        <end position="45"/>
    </location>
</feature>
<evidence type="ECO:0000313" key="17">
    <source>
        <dbReference type="Proteomes" id="UP000242205"/>
    </source>
</evidence>
<keyword evidence="7 13" id="KW-0812">Transmembrane</keyword>